<gene>
    <name evidence="1" type="ORF">MgSA37_01837</name>
</gene>
<keyword evidence="2" id="KW-1185">Reference proteome</keyword>
<organism evidence="1 2">
    <name type="scientific">Mucilaginibacter gotjawali</name>
    <dbReference type="NCBI Taxonomy" id="1550579"/>
    <lineage>
        <taxon>Bacteria</taxon>
        <taxon>Pseudomonadati</taxon>
        <taxon>Bacteroidota</taxon>
        <taxon>Sphingobacteriia</taxon>
        <taxon>Sphingobacteriales</taxon>
        <taxon>Sphingobacteriaceae</taxon>
        <taxon>Mucilaginibacter</taxon>
    </lineage>
</organism>
<accession>A0A110B566</accession>
<proteinExistence type="predicted"/>
<dbReference type="KEGG" id="mgot:MgSA37_01837"/>
<reference evidence="1 2" key="1">
    <citation type="submission" date="2015-12" db="EMBL/GenBank/DDBJ databases">
        <title>Genome sequence of Mucilaginibacter gotjawali.</title>
        <authorList>
            <person name="Lee J.S."/>
            <person name="Lee K.C."/>
            <person name="Kim K.K."/>
            <person name="Lee B.W."/>
        </authorList>
    </citation>
    <scope>NUCLEOTIDE SEQUENCE [LARGE SCALE GENOMIC DNA]</scope>
    <source>
        <strain evidence="1 2">SA3-7</strain>
    </source>
</reference>
<sequence length="197" mass="23059">MELKPVIHQHDSLNFEASNALMNVIAFFKGRLLGTMVPLWGIYLIWSSNLFRACGNTINLLYFMAEMILTAVTVFVSYSLVNRIRLIVLTIGRQVSITNEEIAITTFAFNLRFWNKKQPSTLVFKINELKIRKTDNPLRFIRISENFNYRVFELRDKTITAYVIFDYFDALLKEKLTEILVEVTPPELLMPGRLRHY</sequence>
<dbReference type="RefSeq" id="WP_096351326.1">
    <property type="nucleotide sequence ID" value="NZ_AP017313.1"/>
</dbReference>
<dbReference type="EMBL" id="AP017313">
    <property type="protein sequence ID" value="BAU53668.1"/>
    <property type="molecule type" value="Genomic_DNA"/>
</dbReference>
<name>A0A110B566_9SPHI</name>
<evidence type="ECO:0000313" key="1">
    <source>
        <dbReference type="EMBL" id="BAU53668.1"/>
    </source>
</evidence>
<evidence type="ECO:0000313" key="2">
    <source>
        <dbReference type="Proteomes" id="UP000218263"/>
    </source>
</evidence>
<protein>
    <submittedName>
        <fullName evidence="1">Uncharacterized protein</fullName>
    </submittedName>
</protein>
<dbReference type="AlphaFoldDB" id="A0A110B566"/>
<dbReference type="Proteomes" id="UP000218263">
    <property type="component" value="Chromosome"/>
</dbReference>